<feature type="repeat" description="WD" evidence="3">
    <location>
        <begin position="293"/>
        <end position="334"/>
    </location>
</feature>
<dbReference type="EMBL" id="LIAE01010269">
    <property type="protein sequence ID" value="PAV64192.1"/>
    <property type="molecule type" value="Genomic_DNA"/>
</dbReference>
<name>A0A2A2JRJ2_9BILA</name>
<dbReference type="InterPro" id="IPR015943">
    <property type="entry name" value="WD40/YVTN_repeat-like_dom_sf"/>
</dbReference>
<proteinExistence type="predicted"/>
<dbReference type="SMART" id="SM00320">
    <property type="entry name" value="WD40"/>
    <property type="match status" value="6"/>
</dbReference>
<keyword evidence="6" id="KW-1185">Reference proteome</keyword>
<dbReference type="GO" id="GO:0080008">
    <property type="term" value="C:Cul4-RING E3 ubiquitin ligase complex"/>
    <property type="evidence" value="ECO:0007669"/>
    <property type="project" value="TreeGrafter"/>
</dbReference>
<keyword evidence="1 3" id="KW-0853">WD repeat</keyword>
<dbReference type="Pfam" id="PF00400">
    <property type="entry name" value="WD40"/>
    <property type="match status" value="4"/>
</dbReference>
<dbReference type="GO" id="GO:0043161">
    <property type="term" value="P:proteasome-mediated ubiquitin-dependent protein catabolic process"/>
    <property type="evidence" value="ECO:0007669"/>
    <property type="project" value="TreeGrafter"/>
</dbReference>
<dbReference type="InterPro" id="IPR001680">
    <property type="entry name" value="WD40_rpt"/>
</dbReference>
<dbReference type="SUPFAM" id="SSF50978">
    <property type="entry name" value="WD40 repeat-like"/>
    <property type="match status" value="1"/>
</dbReference>
<feature type="repeat" description="WD" evidence="3">
    <location>
        <begin position="336"/>
        <end position="368"/>
    </location>
</feature>
<keyword evidence="2" id="KW-0677">Repeat</keyword>
<dbReference type="PRINTS" id="PR00320">
    <property type="entry name" value="GPROTEINBRPT"/>
</dbReference>
<feature type="repeat" description="WD" evidence="3">
    <location>
        <begin position="384"/>
        <end position="425"/>
    </location>
</feature>
<dbReference type="InterPro" id="IPR051859">
    <property type="entry name" value="DCAF"/>
</dbReference>
<evidence type="ECO:0000256" key="2">
    <source>
        <dbReference type="ARBA" id="ARBA00022737"/>
    </source>
</evidence>
<reference evidence="5 6" key="1">
    <citation type="journal article" date="2017" name="Curr. Biol.">
        <title>Genome architecture and evolution of a unichromosomal asexual nematode.</title>
        <authorList>
            <person name="Fradin H."/>
            <person name="Zegar C."/>
            <person name="Gutwein M."/>
            <person name="Lucas J."/>
            <person name="Kovtun M."/>
            <person name="Corcoran D."/>
            <person name="Baugh L.R."/>
            <person name="Kiontke K."/>
            <person name="Gunsalus K."/>
            <person name="Fitch D.H."/>
            <person name="Piano F."/>
        </authorList>
    </citation>
    <scope>NUCLEOTIDE SEQUENCE [LARGE SCALE GENOMIC DNA]</scope>
    <source>
        <strain evidence="5">PF1309</strain>
    </source>
</reference>
<dbReference type="Gene3D" id="2.130.10.10">
    <property type="entry name" value="YVTN repeat-like/Quinoprotein amine dehydrogenase"/>
    <property type="match status" value="2"/>
</dbReference>
<sequence>MGAWFSSIFSFNAYYPLNKQRAIQNCPIVAWHQRDLLSAAAEIAALDRMVARIAATEKRTANMASSSQASSTNLYDSDSEGENQLYPVVISSDSDSDCPTLSRHEEEAMYKRERDAAFRGRFTVGDPDGYESLKQNILSHCSQTPTCSVPDFLGKREIGHWKRRARSTPKAEQAAYVNKFFPNCRKIVNKTVSKTFCCQYVRDGDQLVCASQDEMIRFFRKNQGRSDRCDRYVMDREIMVKVCSWSILDVAIARDASALAYGTWKDAVFYGRLTDQAYDESNSFEWSQLDIPDIEHNMAVFSVRFSHDSSEVLCGSSDYRIHIFDIATEKRVVSIEQAHGDDVNSVCYGDNDHLIYSGGDDGIVKVWDRRAWREGDTLQPVGEFGGHRDGVTFVDARGDDRYLLSNSKDQTIKVWDLRKFSDRNTIKDTVDCVKGQKWDYRWMPAPPGMCKPIEGDTSVVTLRGHSVLHTLIRAKWSPERTGRRYVYTGCARGEVVVYDFLKDEVCQRLKGHMAVVRDCDWHPEENEIATSSWDGNTAVWRFDERKCYGGNDDEMSCDESYKPILPKKKFKPRRKMCYRTLPTRTMNWDSDSEMD</sequence>
<protein>
    <recommendedName>
        <fullName evidence="7">DDB1- and CUL4-associated factor 11 homolog</fullName>
    </recommendedName>
</protein>
<dbReference type="OrthoDB" id="63070at2759"/>
<feature type="region of interest" description="Disordered" evidence="4">
    <location>
        <begin position="61"/>
        <end position="80"/>
    </location>
</feature>
<evidence type="ECO:0000256" key="4">
    <source>
        <dbReference type="SAM" id="MobiDB-lite"/>
    </source>
</evidence>
<dbReference type="PANTHER" id="PTHR19847:SF7">
    <property type="entry name" value="DDB1- AND CUL4-ASSOCIATED FACTOR 11"/>
    <property type="match status" value="1"/>
</dbReference>
<dbReference type="InterPro" id="IPR020472">
    <property type="entry name" value="WD40_PAC1"/>
</dbReference>
<feature type="compositionally biased region" description="Polar residues" evidence="4">
    <location>
        <begin position="62"/>
        <end position="76"/>
    </location>
</feature>
<evidence type="ECO:0000256" key="1">
    <source>
        <dbReference type="ARBA" id="ARBA00022574"/>
    </source>
</evidence>
<evidence type="ECO:0008006" key="7">
    <source>
        <dbReference type="Google" id="ProtNLM"/>
    </source>
</evidence>
<evidence type="ECO:0000256" key="3">
    <source>
        <dbReference type="PROSITE-ProRule" id="PRU00221"/>
    </source>
</evidence>
<evidence type="ECO:0000313" key="5">
    <source>
        <dbReference type="EMBL" id="PAV64192.1"/>
    </source>
</evidence>
<accession>A0A2A2JRJ2</accession>
<organism evidence="5 6">
    <name type="scientific">Diploscapter pachys</name>
    <dbReference type="NCBI Taxonomy" id="2018661"/>
    <lineage>
        <taxon>Eukaryota</taxon>
        <taxon>Metazoa</taxon>
        <taxon>Ecdysozoa</taxon>
        <taxon>Nematoda</taxon>
        <taxon>Chromadorea</taxon>
        <taxon>Rhabditida</taxon>
        <taxon>Rhabditina</taxon>
        <taxon>Rhabditomorpha</taxon>
        <taxon>Rhabditoidea</taxon>
        <taxon>Rhabditidae</taxon>
        <taxon>Diploscapter</taxon>
    </lineage>
</organism>
<dbReference type="PROSITE" id="PS50082">
    <property type="entry name" value="WD_REPEATS_2"/>
    <property type="match status" value="4"/>
</dbReference>
<gene>
    <name evidence="5" type="ORF">WR25_22014</name>
</gene>
<dbReference type="PROSITE" id="PS50294">
    <property type="entry name" value="WD_REPEATS_REGION"/>
    <property type="match status" value="3"/>
</dbReference>
<dbReference type="PANTHER" id="PTHR19847">
    <property type="entry name" value="DDB1- AND CUL4-ASSOCIATED FACTOR 11"/>
    <property type="match status" value="1"/>
</dbReference>
<dbReference type="InterPro" id="IPR036322">
    <property type="entry name" value="WD40_repeat_dom_sf"/>
</dbReference>
<evidence type="ECO:0000313" key="6">
    <source>
        <dbReference type="Proteomes" id="UP000218231"/>
    </source>
</evidence>
<dbReference type="Proteomes" id="UP000218231">
    <property type="component" value="Unassembled WGS sequence"/>
</dbReference>
<comment type="caution">
    <text evidence="5">The sequence shown here is derived from an EMBL/GenBank/DDBJ whole genome shotgun (WGS) entry which is preliminary data.</text>
</comment>
<feature type="repeat" description="WD" evidence="3">
    <location>
        <begin position="509"/>
        <end position="540"/>
    </location>
</feature>
<dbReference type="STRING" id="2018661.A0A2A2JRJ2"/>
<dbReference type="AlphaFoldDB" id="A0A2A2JRJ2"/>